<keyword evidence="4" id="KW-1185">Reference proteome</keyword>
<feature type="transmembrane region" description="Helical" evidence="2">
    <location>
        <begin position="29"/>
        <end position="51"/>
    </location>
</feature>
<name>A0A6A6XWJ4_9PLEO</name>
<evidence type="ECO:0000313" key="4">
    <source>
        <dbReference type="Proteomes" id="UP000799757"/>
    </source>
</evidence>
<evidence type="ECO:0000256" key="2">
    <source>
        <dbReference type="SAM" id="Phobius"/>
    </source>
</evidence>
<accession>A0A6A6XWJ4</accession>
<evidence type="ECO:0000313" key="3">
    <source>
        <dbReference type="EMBL" id="KAF2800385.1"/>
    </source>
</evidence>
<feature type="transmembrane region" description="Helical" evidence="2">
    <location>
        <begin position="92"/>
        <end position="110"/>
    </location>
</feature>
<organism evidence="3 4">
    <name type="scientific">Melanomma pulvis-pyrius CBS 109.77</name>
    <dbReference type="NCBI Taxonomy" id="1314802"/>
    <lineage>
        <taxon>Eukaryota</taxon>
        <taxon>Fungi</taxon>
        <taxon>Dikarya</taxon>
        <taxon>Ascomycota</taxon>
        <taxon>Pezizomycotina</taxon>
        <taxon>Dothideomycetes</taxon>
        <taxon>Pleosporomycetidae</taxon>
        <taxon>Pleosporales</taxon>
        <taxon>Melanommataceae</taxon>
        <taxon>Melanomma</taxon>
    </lineage>
</organism>
<dbReference type="Proteomes" id="UP000799757">
    <property type="component" value="Unassembled WGS sequence"/>
</dbReference>
<keyword evidence="2" id="KW-0812">Transmembrane</keyword>
<dbReference type="OrthoDB" id="3800531at2759"/>
<dbReference type="EMBL" id="MU001748">
    <property type="protein sequence ID" value="KAF2800385.1"/>
    <property type="molecule type" value="Genomic_DNA"/>
</dbReference>
<evidence type="ECO:0000256" key="1">
    <source>
        <dbReference type="SAM" id="MobiDB-lite"/>
    </source>
</evidence>
<keyword evidence="2" id="KW-1133">Transmembrane helix</keyword>
<protein>
    <submittedName>
        <fullName evidence="3">Uncharacterized protein</fullName>
    </submittedName>
</protein>
<feature type="transmembrane region" description="Helical" evidence="2">
    <location>
        <begin position="130"/>
        <end position="152"/>
    </location>
</feature>
<proteinExistence type="predicted"/>
<sequence length="263" mass="29590">MALSPRRDSFTYIDCRIDYPKIEEFMPNFLTVFLCFVILLFTVLIESIFLIERFAYGPSTTAPASSNGAPADSAAKVNPRTHPSPHIRASRFVMSSFAMVPLCIAFGFRMKGLEMPHYPQRCIDNVDIAYPNWVAISIINILPFTIACTAWLRTLVDCVLVRWNTSLSWSVWPMVLPIVGPAKLIWKAFNLTRGAVLATMVGHSERRKEDIEMHRGEEGIALVGNMDGDEDEERDEHVVEHPPAYDEAVGLRSEVEAKNGEMV</sequence>
<dbReference type="AlphaFoldDB" id="A0A6A6XWJ4"/>
<gene>
    <name evidence="3" type="ORF">K505DRAFT_320489</name>
</gene>
<feature type="region of interest" description="Disordered" evidence="1">
    <location>
        <begin position="61"/>
        <end position="83"/>
    </location>
</feature>
<keyword evidence="2" id="KW-0472">Membrane</keyword>
<reference evidence="3" key="1">
    <citation type="journal article" date="2020" name="Stud. Mycol.">
        <title>101 Dothideomycetes genomes: a test case for predicting lifestyles and emergence of pathogens.</title>
        <authorList>
            <person name="Haridas S."/>
            <person name="Albert R."/>
            <person name="Binder M."/>
            <person name="Bloem J."/>
            <person name="Labutti K."/>
            <person name="Salamov A."/>
            <person name="Andreopoulos B."/>
            <person name="Baker S."/>
            <person name="Barry K."/>
            <person name="Bills G."/>
            <person name="Bluhm B."/>
            <person name="Cannon C."/>
            <person name="Castanera R."/>
            <person name="Culley D."/>
            <person name="Daum C."/>
            <person name="Ezra D."/>
            <person name="Gonzalez J."/>
            <person name="Henrissat B."/>
            <person name="Kuo A."/>
            <person name="Liang C."/>
            <person name="Lipzen A."/>
            <person name="Lutzoni F."/>
            <person name="Magnuson J."/>
            <person name="Mondo S."/>
            <person name="Nolan M."/>
            <person name="Ohm R."/>
            <person name="Pangilinan J."/>
            <person name="Park H.-J."/>
            <person name="Ramirez L."/>
            <person name="Alfaro M."/>
            <person name="Sun H."/>
            <person name="Tritt A."/>
            <person name="Yoshinaga Y."/>
            <person name="Zwiers L.-H."/>
            <person name="Turgeon B."/>
            <person name="Goodwin S."/>
            <person name="Spatafora J."/>
            <person name="Crous P."/>
            <person name="Grigoriev I."/>
        </authorList>
    </citation>
    <scope>NUCLEOTIDE SEQUENCE</scope>
    <source>
        <strain evidence="3">CBS 109.77</strain>
    </source>
</reference>